<dbReference type="Proteomes" id="UP000219285">
    <property type="component" value="Chromosome"/>
</dbReference>
<protein>
    <recommendedName>
        <fullName evidence="3">CPXCG motif-containing cysteine-rich protein</fullName>
    </recommendedName>
</protein>
<dbReference type="OrthoDB" id="6334115at2"/>
<keyword evidence="2" id="KW-1185">Reference proteome</keyword>
<organism evidence="1 2">
    <name type="scientific">Alteromonas pelagimontana</name>
    <dbReference type="NCBI Taxonomy" id="1858656"/>
    <lineage>
        <taxon>Bacteria</taxon>
        <taxon>Pseudomonadati</taxon>
        <taxon>Pseudomonadota</taxon>
        <taxon>Gammaproteobacteria</taxon>
        <taxon>Alteromonadales</taxon>
        <taxon>Alteromonadaceae</taxon>
        <taxon>Alteromonas/Salinimonas group</taxon>
        <taxon>Alteromonas</taxon>
    </lineage>
</organism>
<evidence type="ECO:0000313" key="2">
    <source>
        <dbReference type="Proteomes" id="UP000219285"/>
    </source>
</evidence>
<dbReference type="KEGG" id="apel:CA267_011735"/>
<gene>
    <name evidence="1" type="ORF">CA267_011735</name>
</gene>
<sequence length="69" mass="7706">MNANEQHEYMCPHCNHINEIEHDCIRNMYKEQYTKCSECGANLEIVPADGIGDQINLVVSVAAPDNAIS</sequence>
<accession>A0A6M4MFG2</accession>
<dbReference type="EMBL" id="CP052766">
    <property type="protein sequence ID" value="QJR81400.1"/>
    <property type="molecule type" value="Genomic_DNA"/>
</dbReference>
<dbReference type="Gene3D" id="2.20.28.160">
    <property type="match status" value="1"/>
</dbReference>
<reference evidence="1 2" key="2">
    <citation type="submission" date="2020-04" db="EMBL/GenBank/DDBJ databases">
        <title>Complete genome sequence of Alteromonas pelagimontana 5.12T.</title>
        <authorList>
            <person name="Sinha R.K."/>
            <person name="Krishnan K.P."/>
            <person name="Kurian J.P."/>
        </authorList>
    </citation>
    <scope>NUCLEOTIDE SEQUENCE [LARGE SCALE GENOMIC DNA]</scope>
    <source>
        <strain evidence="1 2">5.12</strain>
    </source>
</reference>
<evidence type="ECO:0000313" key="1">
    <source>
        <dbReference type="EMBL" id="QJR81400.1"/>
    </source>
</evidence>
<dbReference type="RefSeq" id="WP_075607308.1">
    <property type="nucleotide sequence ID" value="NZ_CP052766.1"/>
</dbReference>
<name>A0A6M4MFG2_9ALTE</name>
<dbReference type="AlphaFoldDB" id="A0A6M4MFG2"/>
<evidence type="ECO:0008006" key="3">
    <source>
        <dbReference type="Google" id="ProtNLM"/>
    </source>
</evidence>
<proteinExistence type="predicted"/>
<reference evidence="2" key="1">
    <citation type="submission" date="2014-12" db="EMBL/GenBank/DDBJ databases">
        <title>Complete genome sequence of a multi-drug resistant Klebsiella pneumoniae.</title>
        <authorList>
            <person name="Hua X."/>
            <person name="Chen Q."/>
            <person name="Li X."/>
            <person name="Feng Y."/>
            <person name="Ruan Z."/>
            <person name="Yu Y."/>
        </authorList>
    </citation>
    <scope>NUCLEOTIDE SEQUENCE [LARGE SCALE GENOMIC DNA]</scope>
    <source>
        <strain evidence="2">5.12</strain>
    </source>
</reference>